<keyword evidence="2" id="KW-1185">Reference proteome</keyword>
<dbReference type="Proteomes" id="UP000824881">
    <property type="component" value="Unassembled WGS sequence"/>
</dbReference>
<comment type="caution">
    <text evidence="1">The sequence shown here is derived from an EMBL/GenBank/DDBJ whole genome shotgun (WGS) entry which is preliminary data.</text>
</comment>
<name>A0ACB7J9G4_PLECO</name>
<dbReference type="EMBL" id="WQMT02000002">
    <property type="protein sequence ID" value="KAG9226699.1"/>
    <property type="molecule type" value="Genomic_DNA"/>
</dbReference>
<organism evidence="1 2">
    <name type="scientific">Pleurotus cornucopiae</name>
    <name type="common">Cornucopia mushroom</name>
    <dbReference type="NCBI Taxonomy" id="5321"/>
    <lineage>
        <taxon>Eukaryota</taxon>
        <taxon>Fungi</taxon>
        <taxon>Dikarya</taxon>
        <taxon>Basidiomycota</taxon>
        <taxon>Agaricomycotina</taxon>
        <taxon>Agaricomycetes</taxon>
        <taxon>Agaricomycetidae</taxon>
        <taxon>Agaricales</taxon>
        <taxon>Pleurotineae</taxon>
        <taxon>Pleurotaceae</taxon>
        <taxon>Pleurotus</taxon>
    </lineage>
</organism>
<evidence type="ECO:0000313" key="2">
    <source>
        <dbReference type="Proteomes" id="UP000824881"/>
    </source>
</evidence>
<gene>
    <name evidence="1" type="ORF">CCMSSC00406_0006076</name>
</gene>
<proteinExistence type="predicted"/>
<accession>A0ACB7J9G4</accession>
<reference evidence="1 2" key="1">
    <citation type="journal article" date="2021" name="Appl. Environ. Microbiol.">
        <title>Genetic linkage and physical mapping for an oyster mushroom Pleurotus cornucopiae and QTL analysis for the trait cap color.</title>
        <authorList>
            <person name="Zhang Y."/>
            <person name="Gao W."/>
            <person name="Sonnenberg A."/>
            <person name="Chen Q."/>
            <person name="Zhang J."/>
            <person name="Huang C."/>
        </authorList>
    </citation>
    <scope>NUCLEOTIDE SEQUENCE [LARGE SCALE GENOMIC DNA]</scope>
    <source>
        <strain evidence="1">CCMSSC00406</strain>
    </source>
</reference>
<protein>
    <submittedName>
        <fullName evidence="1">Uncharacterized protein</fullName>
    </submittedName>
</protein>
<sequence length="546" mass="60416">MDPLSVTAAVVSFVDIARRIMDSVEKVGQTRQNLQLLVEDIVAELTELQTLCHDGRGRLTHIDPDSTRCLQNLHSSVRTLLHIQFLFRVHIHMSFTVLSSVLLQADRGLSAVKHHFLAWLKNAEIEGQILRLRARISAVHRRFAMIASLRAERVDNELLVATSEMRGTMNRVESLLSPLLISSHASGTYPASALDHDSPDGFDYQFLHMKVRRAADLLARISATCTFPIEESRGAVSFEHTGECKLSQATLMRSTTIRVLETLQLLELKPSELALHEGADHLIYLGLSLLDLGLADDAAPIFVAITNIYQRLMHRNPHAYRPYVVWGLERFSWTRLGSPEGLDAARRAVGVCREAAAACEGECAPHLISSLHIYSRQLDAHDHPDEALACAAEALALQRQAPHDPDAECRTICWEASGEAHVALSAARAFARPYETAVNDMLSLWLYGDALAAVGQWAEALIIATEVVQCLRALVVWDEQWTSLARWLVWWHEKHGDLMVRICAPGAPLAASITVVDDLDEFDELADEGGRGEGASGSRSVALIRT</sequence>
<evidence type="ECO:0000313" key="1">
    <source>
        <dbReference type="EMBL" id="KAG9226699.1"/>
    </source>
</evidence>